<dbReference type="Proteomes" id="UP000243719">
    <property type="component" value="Unassembled WGS sequence"/>
</dbReference>
<keyword evidence="1" id="KW-0472">Membrane</keyword>
<keyword evidence="3" id="KW-1185">Reference proteome</keyword>
<evidence type="ECO:0000256" key="1">
    <source>
        <dbReference type="SAM" id="Phobius"/>
    </source>
</evidence>
<organism evidence="2 3">
    <name type="scientific">Chitinasiproducens palmae</name>
    <dbReference type="NCBI Taxonomy" id="1770053"/>
    <lineage>
        <taxon>Bacteria</taxon>
        <taxon>Pseudomonadati</taxon>
        <taxon>Pseudomonadota</taxon>
        <taxon>Betaproteobacteria</taxon>
        <taxon>Burkholderiales</taxon>
        <taxon>Burkholderiaceae</taxon>
        <taxon>Chitinasiproducens</taxon>
    </lineage>
</organism>
<dbReference type="STRING" id="1770053.SAMN05216551_103126"/>
<evidence type="ECO:0000313" key="3">
    <source>
        <dbReference type="Proteomes" id="UP000243719"/>
    </source>
</evidence>
<reference evidence="3" key="1">
    <citation type="submission" date="2016-09" db="EMBL/GenBank/DDBJ databases">
        <authorList>
            <person name="Varghese N."/>
            <person name="Submissions S."/>
        </authorList>
    </citation>
    <scope>NUCLEOTIDE SEQUENCE [LARGE SCALE GENOMIC DNA]</scope>
    <source>
        <strain evidence="3">JS23</strain>
    </source>
</reference>
<keyword evidence="1" id="KW-0812">Transmembrane</keyword>
<gene>
    <name evidence="2" type="ORF">SAMN05216551_103126</name>
</gene>
<dbReference type="AlphaFoldDB" id="A0A1H2PM66"/>
<feature type="transmembrane region" description="Helical" evidence="1">
    <location>
        <begin position="6"/>
        <end position="24"/>
    </location>
</feature>
<keyword evidence="1" id="KW-1133">Transmembrane helix</keyword>
<dbReference type="EMBL" id="FNLO01000003">
    <property type="protein sequence ID" value="SDV47583.1"/>
    <property type="molecule type" value="Genomic_DNA"/>
</dbReference>
<protein>
    <submittedName>
        <fullName evidence="2">Uncharacterized protein</fullName>
    </submittedName>
</protein>
<name>A0A1H2PM66_9BURK</name>
<sequence length="32" mass="3720">MLIDIALGWFTLNVVVVVLAIRRARRNRLPED</sequence>
<accession>A0A1H2PM66</accession>
<evidence type="ECO:0000313" key="2">
    <source>
        <dbReference type="EMBL" id="SDV47583.1"/>
    </source>
</evidence>
<proteinExistence type="predicted"/>